<protein>
    <recommendedName>
        <fullName evidence="3">Spore coat associated protein CotJA</fullName>
    </recommendedName>
</protein>
<comment type="caution">
    <text evidence="1">The sequence shown here is derived from an EMBL/GenBank/DDBJ whole genome shotgun (WGS) entry which is preliminary data.</text>
</comment>
<reference evidence="1 2" key="1">
    <citation type="journal article" date="2024" name="Int. J. Syst. Evol. Microbiol.">
        <title>Clostridium omnivorum sp. nov., isolated from anoxic soil under the treatment of reductive soil disinfestation.</title>
        <authorList>
            <person name="Ueki A."/>
            <person name="Tonouchi A."/>
            <person name="Kaku N."/>
            <person name="Honma S."/>
            <person name="Ueki K."/>
        </authorList>
    </citation>
    <scope>NUCLEOTIDE SEQUENCE [LARGE SCALE GENOMIC DNA]</scope>
    <source>
        <strain evidence="1 2">E14</strain>
    </source>
</reference>
<organism evidence="1 2">
    <name type="scientific">Clostridium omnivorum</name>
    <dbReference type="NCBI Taxonomy" id="1604902"/>
    <lineage>
        <taxon>Bacteria</taxon>
        <taxon>Bacillati</taxon>
        <taxon>Bacillota</taxon>
        <taxon>Clostridia</taxon>
        <taxon>Eubacteriales</taxon>
        <taxon>Clostridiaceae</taxon>
        <taxon>Clostridium</taxon>
    </lineage>
</organism>
<evidence type="ECO:0000313" key="2">
    <source>
        <dbReference type="Proteomes" id="UP001208567"/>
    </source>
</evidence>
<dbReference type="EMBL" id="BRXR01000001">
    <property type="protein sequence ID" value="GLC32021.1"/>
    <property type="molecule type" value="Genomic_DNA"/>
</dbReference>
<keyword evidence="2" id="KW-1185">Reference proteome</keyword>
<dbReference type="InterPro" id="IPR020256">
    <property type="entry name" value="Spore_coat_CotJA"/>
</dbReference>
<dbReference type="Pfam" id="PF11007">
    <property type="entry name" value="CotJA"/>
    <property type="match status" value="1"/>
</dbReference>
<name>A0ABQ5N9Y8_9CLOT</name>
<dbReference type="Proteomes" id="UP001208567">
    <property type="component" value="Unassembled WGS sequence"/>
</dbReference>
<evidence type="ECO:0008006" key="3">
    <source>
        <dbReference type="Google" id="ProtNLM"/>
    </source>
</evidence>
<dbReference type="RefSeq" id="WP_264851333.1">
    <property type="nucleotide sequence ID" value="NZ_BRXR01000001.1"/>
</dbReference>
<evidence type="ECO:0000313" key="1">
    <source>
        <dbReference type="EMBL" id="GLC32021.1"/>
    </source>
</evidence>
<gene>
    <name evidence="1" type="ORF">bsdE14_34310</name>
</gene>
<sequence length="81" mass="9400">MAKISKPNYEMNDMNCDGMGQCIPQELVIRNVRLAAAYVPYQKMCTIFSPIEGLKKGTIFPELYSPYEKKDKKHKVLREEE</sequence>
<proteinExistence type="predicted"/>
<accession>A0ABQ5N9Y8</accession>